<sequence length="56" mass="6455">MLFGHLPFIIWLPACLIAIVRALKLICWCDRSKLFWGTVGAQLGCVLCKREDCRIY</sequence>
<evidence type="ECO:0000313" key="2">
    <source>
        <dbReference type="Proteomes" id="UP001420932"/>
    </source>
</evidence>
<evidence type="ECO:0000313" key="1">
    <source>
        <dbReference type="EMBL" id="KAK9086760.1"/>
    </source>
</evidence>
<comment type="caution">
    <text evidence="1">The sequence shown here is derived from an EMBL/GenBank/DDBJ whole genome shotgun (WGS) entry which is preliminary data.</text>
</comment>
<dbReference type="Proteomes" id="UP001420932">
    <property type="component" value="Unassembled WGS sequence"/>
</dbReference>
<accession>A0AAP0HL43</accession>
<keyword evidence="2" id="KW-1185">Reference proteome</keyword>
<protein>
    <submittedName>
        <fullName evidence="1">Uncharacterized protein</fullName>
    </submittedName>
</protein>
<dbReference type="EMBL" id="JBBNAF010000013">
    <property type="protein sequence ID" value="KAK9086760.1"/>
    <property type="molecule type" value="Genomic_DNA"/>
</dbReference>
<proteinExistence type="predicted"/>
<dbReference type="AlphaFoldDB" id="A0AAP0HL43"/>
<organism evidence="1 2">
    <name type="scientific">Stephania yunnanensis</name>
    <dbReference type="NCBI Taxonomy" id="152371"/>
    <lineage>
        <taxon>Eukaryota</taxon>
        <taxon>Viridiplantae</taxon>
        <taxon>Streptophyta</taxon>
        <taxon>Embryophyta</taxon>
        <taxon>Tracheophyta</taxon>
        <taxon>Spermatophyta</taxon>
        <taxon>Magnoliopsida</taxon>
        <taxon>Ranunculales</taxon>
        <taxon>Menispermaceae</taxon>
        <taxon>Menispermoideae</taxon>
        <taxon>Cissampelideae</taxon>
        <taxon>Stephania</taxon>
    </lineage>
</organism>
<reference evidence="1 2" key="1">
    <citation type="submission" date="2024-01" db="EMBL/GenBank/DDBJ databases">
        <title>Genome assemblies of Stephania.</title>
        <authorList>
            <person name="Yang L."/>
        </authorList>
    </citation>
    <scope>NUCLEOTIDE SEQUENCE [LARGE SCALE GENOMIC DNA]</scope>
    <source>
        <strain evidence="1">YNDBR</strain>
        <tissue evidence="1">Leaf</tissue>
    </source>
</reference>
<name>A0AAP0HL43_9MAGN</name>
<gene>
    <name evidence="1" type="ORF">Syun_029154</name>
</gene>